<evidence type="ECO:0000259" key="1">
    <source>
        <dbReference type="Pfam" id="PF14594"/>
    </source>
</evidence>
<organism evidence="2 3">
    <name type="scientific">Rhodococcus phage ReqiPoco6</name>
    <dbReference type="NCBI Taxonomy" id="691964"/>
    <lineage>
        <taxon>Viruses</taxon>
        <taxon>Duplodnaviria</taxon>
        <taxon>Heunggongvirae</taxon>
        <taxon>Uroviricota</taxon>
        <taxon>Caudoviricetes</taxon>
        <taxon>Pepyhexavirus</taxon>
        <taxon>Pepyhexavirus poco6</taxon>
    </lineage>
</organism>
<reference evidence="2 3" key="1">
    <citation type="journal article" date="2011" name="Appl. Environ. Microbiol.">
        <title>Genomic and functional analyses of Rhodococcus equi phages ReqiPepy6, ReqiPoco6, ReqiPine5, and ReqiDocB7.</title>
        <authorList>
            <person name="Summer E.J."/>
            <person name="Liu M."/>
            <person name="Gill J.J."/>
            <person name="Grant M."/>
            <person name="Chan-Cortes T.N."/>
            <person name="Ferguson L."/>
            <person name="Janes C."/>
            <person name="Lange K."/>
            <person name="Bertoli M."/>
            <person name="Moore C."/>
            <person name="Orchard R.C."/>
            <person name="Cohen N."/>
            <person name="Young R."/>
        </authorList>
    </citation>
    <scope>NUCLEOTIDE SEQUENCE [LARGE SCALE GENOMIC DNA]</scope>
</reference>
<evidence type="ECO:0000313" key="2">
    <source>
        <dbReference type="EMBL" id="ADD81036.1"/>
    </source>
</evidence>
<proteinExistence type="predicted"/>
<dbReference type="Proteomes" id="UP000001057">
    <property type="component" value="Segment"/>
</dbReference>
<feature type="domain" description="Gp28/Gp37-like" evidence="1">
    <location>
        <begin position="233"/>
        <end position="445"/>
    </location>
</feature>
<dbReference type="InterPro" id="IPR029432">
    <property type="entry name" value="Gp28/Gp37-like_dom"/>
</dbReference>
<accession>D4P7Q6</accession>
<protein>
    <submittedName>
        <fullName evidence="2">Gp038</fullName>
    </submittedName>
</protein>
<dbReference type="EMBL" id="GU580942">
    <property type="protein sequence ID" value="ADD81036.1"/>
    <property type="molecule type" value="Genomic_DNA"/>
</dbReference>
<dbReference type="KEGG" id="vg:18559748"/>
<dbReference type="RefSeq" id="YP_009012619.1">
    <property type="nucleotide sequence ID" value="NC_023694.1"/>
</dbReference>
<dbReference type="OrthoDB" id="3604at10239"/>
<dbReference type="GeneID" id="18559748"/>
<keyword evidence="3" id="KW-1185">Reference proteome</keyword>
<name>D4P7Q6_9CAUD</name>
<sequence length="464" mass="51851">MDLVTLKDWVYPTIPTHPWYVPDDAVGRHSDPLYSTPSPKQPGVYTPLNLVEGYTSLIWKESFAGTNGTFELKTYDIQKTLDALPKWTLVSLLDTDEVYIVTTRHIGTDEGGVDTLTVSGVSILKFLLENRITWAYDPSVPTAIRATNVNLNFRIPDHMAFILWAGLVFPFREGGVNGGKPFELPYDITVPHSAISQSLYDPTKGDLYTTEWPPPIESRITSVNDLMALTQRFGVRTIRPRGATALIYKPSLTSKFGEYDPPVLQTNIDKMLFDVYEGLDRTKADVNRIVFRYDAGDILNSEFLDSIETFKNAVNSHAEVDPAKTAFQGMFPPHISKVHYATGLPGSTLEDTVKPGTRFLMGEVASTADLKNYNLNAATSARMSADAYKYLKDNKRIDMLTADISPDTQYKYKVHYNLGDIVYVQGKYGGLQKMVVSEYTRTSENIGESGYPTLVRWEDPSGST</sequence>
<gene>
    <name evidence="2" type="ORF">Poco6gene038</name>
</gene>
<evidence type="ECO:0000313" key="3">
    <source>
        <dbReference type="Proteomes" id="UP000001057"/>
    </source>
</evidence>
<dbReference type="Pfam" id="PF14594">
    <property type="entry name" value="Sipho_Gp37"/>
    <property type="match status" value="1"/>
</dbReference>